<proteinExistence type="inferred from homology"/>
<evidence type="ECO:0000256" key="14">
    <source>
        <dbReference type="PROSITE-ProRule" id="PRU10141"/>
    </source>
</evidence>
<dbReference type="Pfam" id="PF00954">
    <property type="entry name" value="S_locus_glycop"/>
    <property type="match status" value="1"/>
</dbReference>
<dbReference type="SMART" id="SM00220">
    <property type="entry name" value="S_TKc"/>
    <property type="match status" value="1"/>
</dbReference>
<name>A0A2G9HP00_9LAMI</name>
<sequence length="826" mass="92990">MARCLIKLAFLSCVCLSTLLFSHALDFIRPNQSLPDGKFFVSSNWTFEMGFFSLDNSKNRFFGIWYKVIARGTVVWVANRDSPLNGTSGALILTQDGNLIVLNTANGNVLWSSWGNYTSSIRNPVAQLLESGNLVIRDEDDENPGNFLWQSFDHPSDTVLPGMKMGNNLVTGLDRVLRSWKTSDDPSTGNYSFLLDSHGFPQFLLIGSGSVERFRSGPWNGERFSGAPGLKENPIYTFEFVFNQEEIYYTIQLKNSSVFSRQVLSPTGILQRFSWNYRTQAWTTLTNSPADICDNYGICYGYGICDISIIPVCSCLNKFKPQNEEDWASADWSGGCVRKMPLYCKNDGFVKYSGVKLPDTRNSWYNQSMSLEECEKMCMKNCSCVAYANTDIRGEGSGCLLWFEDLMDIKNLGQSGQDIYIRMASSELASGEQKVKMIRVCTTLLAVIILLGLILTLYTWKKKQKKHKEDTQRQQELTREGILGGSVRQAHRVESNTQDAELPLFDLATILNATAYFSQQNKIGEGGFGLVYKGTLQGQEIAVKRLSKCSTQGLHEFKNEVILIAKLLHRNLVRLLGCCIDGEEKMLIYEFMPNNSLATFIFDWPSRFRIINGIARGLLYLHQDSRLRIIHRDLKVSNILLDKGMNPKILDFGMAKSFGGNETEAKTRRVIGTYGYMSPEYAVDGNFSIKSDVFSFGVLILEIISGTRNRGFSHPDHHHNLIGHAWILHNEGRSLDLINIHLSKLIHVPEILRSIHISLLCVQKSPQDRPSMSTVVQMLGSDGALPKPKEPGFFTRRDLFYEAETLSSKPSEGSGNELSITRMEAR</sequence>
<dbReference type="InterPro" id="IPR036426">
    <property type="entry name" value="Bulb-type_lectin_dom_sf"/>
</dbReference>
<dbReference type="GO" id="GO:0106310">
    <property type="term" value="F:protein serine kinase activity"/>
    <property type="evidence" value="ECO:0007669"/>
    <property type="project" value="RHEA"/>
</dbReference>
<dbReference type="STRING" id="429701.A0A2G9HP00"/>
<dbReference type="SUPFAM" id="SSF51110">
    <property type="entry name" value="alpha-D-mannose-specific plant lectins"/>
    <property type="match status" value="1"/>
</dbReference>
<keyword evidence="16" id="KW-1133">Transmembrane helix</keyword>
<feature type="binding site" evidence="14">
    <location>
        <position position="544"/>
    </location>
    <ligand>
        <name>ATP</name>
        <dbReference type="ChEBI" id="CHEBI:30616"/>
    </ligand>
</feature>
<reference evidence="22" key="1">
    <citation type="journal article" date="2018" name="Gigascience">
        <title>Genome assembly of the Pink Ipe (Handroanthus impetiginosus, Bignoniaceae), a highly valued, ecologically keystone Neotropical timber forest tree.</title>
        <authorList>
            <person name="Silva-Junior O.B."/>
            <person name="Grattapaglia D."/>
            <person name="Novaes E."/>
            <person name="Collevatti R.G."/>
        </authorList>
    </citation>
    <scope>NUCLEOTIDE SEQUENCE [LARGE SCALE GENOMIC DNA]</scope>
    <source>
        <strain evidence="22">cv. UFG-1</strain>
    </source>
</reference>
<evidence type="ECO:0000256" key="1">
    <source>
        <dbReference type="ARBA" id="ARBA00022527"/>
    </source>
</evidence>
<evidence type="ECO:0000256" key="8">
    <source>
        <dbReference type="ARBA" id="ARBA00023157"/>
    </source>
</evidence>
<dbReference type="FunFam" id="2.90.10.10:FF:000001">
    <property type="entry name" value="G-type lectin S-receptor-like serine/threonine-protein kinase"/>
    <property type="match status" value="1"/>
</dbReference>
<dbReference type="PIRSF" id="PIRSF000641">
    <property type="entry name" value="SRK"/>
    <property type="match status" value="1"/>
</dbReference>
<dbReference type="InterPro" id="IPR024171">
    <property type="entry name" value="SRK-like_kinase"/>
</dbReference>
<evidence type="ECO:0000256" key="7">
    <source>
        <dbReference type="ARBA" id="ARBA00022840"/>
    </source>
</evidence>
<evidence type="ECO:0000259" key="18">
    <source>
        <dbReference type="PROSITE" id="PS50011"/>
    </source>
</evidence>
<keyword evidence="3 13" id="KW-0808">Transferase</keyword>
<dbReference type="InterPro" id="IPR011009">
    <property type="entry name" value="Kinase-like_dom_sf"/>
</dbReference>
<dbReference type="Pfam" id="PF08276">
    <property type="entry name" value="PAN_2"/>
    <property type="match status" value="1"/>
</dbReference>
<dbReference type="EMBL" id="NKXS01001309">
    <property type="protein sequence ID" value="PIN19256.1"/>
    <property type="molecule type" value="Genomic_DNA"/>
</dbReference>
<dbReference type="InterPro" id="IPR000858">
    <property type="entry name" value="S_locus_glycoprot_dom"/>
</dbReference>
<gene>
    <name evidence="21" type="ORF">CDL12_08065</name>
</gene>
<dbReference type="InterPro" id="IPR008271">
    <property type="entry name" value="Ser/Thr_kinase_AS"/>
</dbReference>
<dbReference type="GO" id="GO:0004674">
    <property type="term" value="F:protein serine/threonine kinase activity"/>
    <property type="evidence" value="ECO:0007669"/>
    <property type="project" value="UniProtKB-KW"/>
</dbReference>
<evidence type="ECO:0000313" key="22">
    <source>
        <dbReference type="Proteomes" id="UP000231279"/>
    </source>
</evidence>
<evidence type="ECO:0000256" key="4">
    <source>
        <dbReference type="ARBA" id="ARBA00022729"/>
    </source>
</evidence>
<feature type="domain" description="Protein kinase" evidence="18">
    <location>
        <begin position="517"/>
        <end position="793"/>
    </location>
</feature>
<dbReference type="CDD" id="cd14066">
    <property type="entry name" value="STKc_IRAK"/>
    <property type="match status" value="1"/>
</dbReference>
<evidence type="ECO:0000256" key="17">
    <source>
        <dbReference type="SAM" id="SignalP"/>
    </source>
</evidence>
<keyword evidence="10" id="KW-0325">Glycoprotein</keyword>
<protein>
    <recommendedName>
        <fullName evidence="13">Receptor-like serine/threonine-protein kinase</fullName>
        <ecNumber evidence="13">2.7.11.1</ecNumber>
    </recommendedName>
</protein>
<dbReference type="FunFam" id="3.50.4.10:FF:000002">
    <property type="entry name" value="G-type lectin S-receptor-like serine/threonine-protein kinase"/>
    <property type="match status" value="1"/>
</dbReference>
<evidence type="ECO:0000256" key="12">
    <source>
        <dbReference type="ARBA" id="ARBA00048679"/>
    </source>
</evidence>
<feature type="domain" description="Apple" evidence="20">
    <location>
        <begin position="344"/>
        <end position="424"/>
    </location>
</feature>
<dbReference type="PROSITE" id="PS50011">
    <property type="entry name" value="PROTEIN_KINASE_DOM"/>
    <property type="match status" value="1"/>
</dbReference>
<evidence type="ECO:0000256" key="6">
    <source>
        <dbReference type="ARBA" id="ARBA00022777"/>
    </source>
</evidence>
<evidence type="ECO:0000256" key="5">
    <source>
        <dbReference type="ARBA" id="ARBA00022741"/>
    </source>
</evidence>
<comment type="caution">
    <text evidence="21">The sequence shown here is derived from an EMBL/GenBank/DDBJ whole genome shotgun (WGS) entry which is preliminary data.</text>
</comment>
<dbReference type="PANTHER" id="PTHR32444:SF235">
    <property type="entry name" value="OS01G0783900 PROTEIN"/>
    <property type="match status" value="1"/>
</dbReference>
<dbReference type="InterPro" id="IPR001245">
    <property type="entry name" value="Ser-Thr/Tyr_kinase_cat_dom"/>
</dbReference>
<dbReference type="Pfam" id="PF01453">
    <property type="entry name" value="B_lectin"/>
    <property type="match status" value="1"/>
</dbReference>
<dbReference type="OrthoDB" id="785331at2759"/>
<dbReference type="AlphaFoldDB" id="A0A2G9HP00"/>
<dbReference type="PANTHER" id="PTHR32444">
    <property type="entry name" value="BULB-TYPE LECTIN DOMAIN-CONTAINING PROTEIN"/>
    <property type="match status" value="1"/>
</dbReference>
<dbReference type="GO" id="GO:0005524">
    <property type="term" value="F:ATP binding"/>
    <property type="evidence" value="ECO:0007669"/>
    <property type="project" value="UniProtKB-UniRule"/>
</dbReference>
<dbReference type="EC" id="2.7.11.1" evidence="13"/>
<dbReference type="Gene3D" id="2.90.10.10">
    <property type="entry name" value="Bulb-type lectin domain"/>
    <property type="match status" value="1"/>
</dbReference>
<evidence type="ECO:0000256" key="16">
    <source>
        <dbReference type="SAM" id="Phobius"/>
    </source>
</evidence>
<dbReference type="InterPro" id="IPR003609">
    <property type="entry name" value="Pan_app"/>
</dbReference>
<dbReference type="CDD" id="cd00028">
    <property type="entry name" value="B_lectin"/>
    <property type="match status" value="1"/>
</dbReference>
<dbReference type="Pfam" id="PF07714">
    <property type="entry name" value="PK_Tyr_Ser-Thr"/>
    <property type="match status" value="1"/>
</dbReference>
<evidence type="ECO:0000256" key="10">
    <source>
        <dbReference type="ARBA" id="ARBA00023180"/>
    </source>
</evidence>
<comment type="catalytic activity">
    <reaction evidence="12 13">
        <text>L-seryl-[protein] + ATP = O-phospho-L-seryl-[protein] + ADP + H(+)</text>
        <dbReference type="Rhea" id="RHEA:17989"/>
        <dbReference type="Rhea" id="RHEA-COMP:9863"/>
        <dbReference type="Rhea" id="RHEA-COMP:11604"/>
        <dbReference type="ChEBI" id="CHEBI:15378"/>
        <dbReference type="ChEBI" id="CHEBI:29999"/>
        <dbReference type="ChEBI" id="CHEBI:30616"/>
        <dbReference type="ChEBI" id="CHEBI:83421"/>
        <dbReference type="ChEBI" id="CHEBI:456216"/>
        <dbReference type="EC" id="2.7.11.1"/>
    </reaction>
</comment>
<feature type="domain" description="Bulb-type lectin" evidence="19">
    <location>
        <begin position="25"/>
        <end position="149"/>
    </location>
</feature>
<dbReference type="CDD" id="cd01098">
    <property type="entry name" value="PAN_AP_plant"/>
    <property type="match status" value="1"/>
</dbReference>
<comment type="similarity">
    <text evidence="13">Belongs to the protein kinase superfamily. Ser/Thr protein kinase family.</text>
</comment>
<dbReference type="InterPro" id="IPR000719">
    <property type="entry name" value="Prot_kinase_dom"/>
</dbReference>
<dbReference type="SUPFAM" id="SSF57414">
    <property type="entry name" value="Hairpin loop containing domain-like"/>
    <property type="match status" value="1"/>
</dbReference>
<evidence type="ECO:0000256" key="11">
    <source>
        <dbReference type="ARBA" id="ARBA00047899"/>
    </source>
</evidence>
<evidence type="ECO:0000259" key="20">
    <source>
        <dbReference type="PROSITE" id="PS50948"/>
    </source>
</evidence>
<keyword evidence="5 13" id="KW-0547">Nucleotide-binding</keyword>
<keyword evidence="1 13" id="KW-0723">Serine/threonine-protein kinase</keyword>
<dbReference type="PROSITE" id="PS00108">
    <property type="entry name" value="PROTEIN_KINASE_ST"/>
    <property type="match status" value="1"/>
</dbReference>
<dbReference type="FunFam" id="1.10.510.10:FF:000060">
    <property type="entry name" value="G-type lectin S-receptor-like serine/threonine-protein kinase"/>
    <property type="match status" value="1"/>
</dbReference>
<evidence type="ECO:0000256" key="2">
    <source>
        <dbReference type="ARBA" id="ARBA00022553"/>
    </source>
</evidence>
<evidence type="ECO:0000313" key="21">
    <source>
        <dbReference type="EMBL" id="PIN19256.1"/>
    </source>
</evidence>
<evidence type="ECO:0000256" key="15">
    <source>
        <dbReference type="SAM" id="MobiDB-lite"/>
    </source>
</evidence>
<keyword evidence="9" id="KW-0675">Receptor</keyword>
<dbReference type="Gene3D" id="3.30.200.20">
    <property type="entry name" value="Phosphorylase Kinase, domain 1"/>
    <property type="match status" value="1"/>
</dbReference>
<dbReference type="SMART" id="SM00473">
    <property type="entry name" value="PAN_AP"/>
    <property type="match status" value="1"/>
</dbReference>
<dbReference type="SUPFAM" id="SSF56112">
    <property type="entry name" value="Protein kinase-like (PK-like)"/>
    <property type="match status" value="1"/>
</dbReference>
<feature type="signal peptide" evidence="17">
    <location>
        <begin position="1"/>
        <end position="24"/>
    </location>
</feature>
<dbReference type="SMART" id="SM00108">
    <property type="entry name" value="B_lectin"/>
    <property type="match status" value="1"/>
</dbReference>
<dbReference type="PROSITE" id="PS50948">
    <property type="entry name" value="PAN"/>
    <property type="match status" value="1"/>
</dbReference>
<comment type="catalytic activity">
    <reaction evidence="11 13">
        <text>L-threonyl-[protein] + ATP = O-phospho-L-threonyl-[protein] + ADP + H(+)</text>
        <dbReference type="Rhea" id="RHEA:46608"/>
        <dbReference type="Rhea" id="RHEA-COMP:11060"/>
        <dbReference type="Rhea" id="RHEA-COMP:11605"/>
        <dbReference type="ChEBI" id="CHEBI:15378"/>
        <dbReference type="ChEBI" id="CHEBI:30013"/>
        <dbReference type="ChEBI" id="CHEBI:30616"/>
        <dbReference type="ChEBI" id="CHEBI:61977"/>
        <dbReference type="ChEBI" id="CHEBI:456216"/>
        <dbReference type="EC" id="2.7.11.1"/>
    </reaction>
</comment>
<evidence type="ECO:0000256" key="13">
    <source>
        <dbReference type="PIRNR" id="PIRNR000641"/>
    </source>
</evidence>
<keyword evidence="7 13" id="KW-0067">ATP-binding</keyword>
<dbReference type="GO" id="GO:0048544">
    <property type="term" value="P:recognition of pollen"/>
    <property type="evidence" value="ECO:0007669"/>
    <property type="project" value="InterPro"/>
</dbReference>
<evidence type="ECO:0000259" key="19">
    <source>
        <dbReference type="PROSITE" id="PS50927"/>
    </source>
</evidence>
<keyword evidence="16" id="KW-0472">Membrane</keyword>
<dbReference type="InterPro" id="IPR017441">
    <property type="entry name" value="Protein_kinase_ATP_BS"/>
</dbReference>
<accession>A0A2G9HP00</accession>
<evidence type="ECO:0000256" key="3">
    <source>
        <dbReference type="ARBA" id="ARBA00022679"/>
    </source>
</evidence>
<dbReference type="PROSITE" id="PS50927">
    <property type="entry name" value="BULB_LECTIN"/>
    <property type="match status" value="1"/>
</dbReference>
<dbReference type="PROSITE" id="PS00107">
    <property type="entry name" value="PROTEIN_KINASE_ATP"/>
    <property type="match status" value="1"/>
</dbReference>
<dbReference type="Gene3D" id="1.10.510.10">
    <property type="entry name" value="Transferase(Phosphotransferase) domain 1"/>
    <property type="match status" value="1"/>
</dbReference>
<keyword evidence="16" id="KW-0812">Transmembrane</keyword>
<keyword evidence="4 17" id="KW-0732">Signal</keyword>
<dbReference type="FunFam" id="3.30.200.20:FF:000195">
    <property type="entry name" value="G-type lectin S-receptor-like serine/threonine-protein kinase"/>
    <property type="match status" value="1"/>
</dbReference>
<dbReference type="Gene3D" id="3.50.4.10">
    <property type="entry name" value="Hepatocyte Growth Factor"/>
    <property type="match status" value="1"/>
</dbReference>
<keyword evidence="22" id="KW-1185">Reference proteome</keyword>
<keyword evidence="2" id="KW-0597">Phosphoprotein</keyword>
<feature type="chain" id="PRO_5013876790" description="Receptor-like serine/threonine-protein kinase" evidence="17">
    <location>
        <begin position="25"/>
        <end position="826"/>
    </location>
</feature>
<dbReference type="InterPro" id="IPR001480">
    <property type="entry name" value="Bulb-type_lectin_dom"/>
</dbReference>
<organism evidence="21 22">
    <name type="scientific">Handroanthus impetiginosus</name>
    <dbReference type="NCBI Taxonomy" id="429701"/>
    <lineage>
        <taxon>Eukaryota</taxon>
        <taxon>Viridiplantae</taxon>
        <taxon>Streptophyta</taxon>
        <taxon>Embryophyta</taxon>
        <taxon>Tracheophyta</taxon>
        <taxon>Spermatophyta</taxon>
        <taxon>Magnoliopsida</taxon>
        <taxon>eudicotyledons</taxon>
        <taxon>Gunneridae</taxon>
        <taxon>Pentapetalae</taxon>
        <taxon>asterids</taxon>
        <taxon>lamiids</taxon>
        <taxon>Lamiales</taxon>
        <taxon>Bignoniaceae</taxon>
        <taxon>Crescentiina</taxon>
        <taxon>Tabebuia alliance</taxon>
        <taxon>Handroanthus</taxon>
    </lineage>
</organism>
<feature type="region of interest" description="Disordered" evidence="15">
    <location>
        <begin position="805"/>
        <end position="826"/>
    </location>
</feature>
<keyword evidence="8" id="KW-1015">Disulfide bond</keyword>
<feature type="compositionally biased region" description="Polar residues" evidence="15">
    <location>
        <begin position="805"/>
        <end position="819"/>
    </location>
</feature>
<feature type="transmembrane region" description="Helical" evidence="16">
    <location>
        <begin position="437"/>
        <end position="458"/>
    </location>
</feature>
<keyword evidence="6 13" id="KW-0418">Kinase</keyword>
<dbReference type="Proteomes" id="UP000231279">
    <property type="component" value="Unassembled WGS sequence"/>
</dbReference>
<evidence type="ECO:0000256" key="9">
    <source>
        <dbReference type="ARBA" id="ARBA00023170"/>
    </source>
</evidence>